<reference evidence="1" key="1">
    <citation type="journal article" date="2021" name="Proc. Natl. Acad. Sci. U.S.A.">
        <title>A Catalog of Tens of Thousands of Viruses from Human Metagenomes Reveals Hidden Associations with Chronic Diseases.</title>
        <authorList>
            <person name="Tisza M.J."/>
            <person name="Buck C.B."/>
        </authorList>
    </citation>
    <scope>NUCLEOTIDE SEQUENCE</scope>
    <source>
        <strain evidence="1">CtOZu12</strain>
    </source>
</reference>
<organism evidence="1">
    <name type="scientific">Bacteriophage sp</name>
    <dbReference type="NCBI Taxonomy" id="38018"/>
    <lineage>
        <taxon>Viruses</taxon>
    </lineage>
</organism>
<proteinExistence type="predicted"/>
<sequence>MRITTIKLIPKARTEVFKRNPNSNTGINQGICSSNKALAIEKSGAAYTS</sequence>
<evidence type="ECO:0000313" key="1">
    <source>
        <dbReference type="EMBL" id="DAD55626.1"/>
    </source>
</evidence>
<name>A0A8D9PE71_9VIRU</name>
<dbReference type="EMBL" id="BK029940">
    <property type="protein sequence ID" value="DAD55626.1"/>
    <property type="molecule type" value="Genomic_DNA"/>
</dbReference>
<accession>A0A8D9PE71</accession>
<protein>
    <submittedName>
        <fullName evidence="1">Uncharacterized protein</fullName>
    </submittedName>
</protein>